<dbReference type="AlphaFoldDB" id="A0A090C2T9"/>
<reference evidence="1" key="1">
    <citation type="journal article" date="2014" name="PLoS Pathog.">
        <title>Expression profiling during Arabidopsis/downy mildew interaction reveals a highly-expressed effector that attenuates responses to salicylic acid.</title>
        <authorList>
            <person name="Asai S."/>
            <person name="Rallapalli G."/>
            <person name="Piquerez S.J.M."/>
            <person name="Caillaud M.C."/>
            <person name="Furzer O.J."/>
            <person name="Ishaque N."/>
            <person name="Wirthmueller L."/>
            <person name="Fabro G."/>
            <person name="Shirasu K."/>
            <person name="Jones J.D.G."/>
        </authorList>
    </citation>
    <scope>NUCLEOTIDE SEQUENCE</scope>
    <source>
        <strain evidence="1">Emoy2</strain>
    </source>
</reference>
<accession>A0A090C2T9</accession>
<protein>
    <submittedName>
        <fullName evidence="1">RxLR effector candidate protein</fullName>
    </submittedName>
</protein>
<evidence type="ECO:0000313" key="1">
    <source>
        <dbReference type="EMBL" id="BAP69029.1"/>
    </source>
</evidence>
<name>A0A090C2T9_HYAAE</name>
<organism evidence="1">
    <name type="scientific">Hyaloperonospora arabidopsidis (strain Emoy2)</name>
    <name type="common">Downy mildew agent</name>
    <name type="synonym">Peronospora arabidopsidis</name>
    <dbReference type="NCBI Taxonomy" id="559515"/>
    <lineage>
        <taxon>Eukaryota</taxon>
        <taxon>Sar</taxon>
        <taxon>Stramenopiles</taxon>
        <taxon>Oomycota</taxon>
        <taxon>Peronosporomycetes</taxon>
        <taxon>Peronosporales</taxon>
        <taxon>Peronosporaceae</taxon>
        <taxon>Hyaloperonospora</taxon>
    </lineage>
</organism>
<sequence length="118" mass="12962">MSLHLTLVACVSASRSCLPPLFQPIGQRLNCDSLSECSVPGATASVSKTFMNQAIFLQWLELSAESVPAASLGHCYSSTTAVRAITAKVCREVKRDEYYSTFFRLNFTHLAALRCLRV</sequence>
<proteinExistence type="evidence at transcript level"/>
<dbReference type="EMBL" id="AB922453">
    <property type="protein sequence ID" value="BAP69029.1"/>
    <property type="molecule type" value="mRNA"/>
</dbReference>
<feature type="non-terminal residue" evidence="1">
    <location>
        <position position="118"/>
    </location>
</feature>
<gene>
    <name evidence="1" type="primary">HaRxLL134</name>
</gene>